<keyword evidence="16" id="KW-1185">Reference proteome</keyword>
<dbReference type="InterPro" id="IPR016182">
    <property type="entry name" value="Cu_amine_oxidase_N-reg"/>
</dbReference>
<dbReference type="Pfam" id="PF04082">
    <property type="entry name" value="Fungal_trans"/>
    <property type="match status" value="1"/>
</dbReference>
<organism evidence="15 16">
    <name type="scientific">Phaeomoniella chlamydospora</name>
    <name type="common">Phaeoacremonium chlamydosporum</name>
    <dbReference type="NCBI Taxonomy" id="158046"/>
    <lineage>
        <taxon>Eukaryota</taxon>
        <taxon>Fungi</taxon>
        <taxon>Dikarya</taxon>
        <taxon>Ascomycota</taxon>
        <taxon>Pezizomycotina</taxon>
        <taxon>Eurotiomycetes</taxon>
        <taxon>Chaetothyriomycetidae</taxon>
        <taxon>Phaeomoniellales</taxon>
        <taxon>Phaeomoniellaceae</taxon>
        <taxon>Phaeomoniella</taxon>
    </lineage>
</organism>
<evidence type="ECO:0000256" key="7">
    <source>
        <dbReference type="ARBA" id="ARBA00023008"/>
    </source>
</evidence>
<dbReference type="GO" id="GO:0005507">
    <property type="term" value="F:copper ion binding"/>
    <property type="evidence" value="ECO:0007669"/>
    <property type="project" value="InterPro"/>
</dbReference>
<keyword evidence="7 12" id="KW-0186">Copper</keyword>
<dbReference type="CDD" id="cd12148">
    <property type="entry name" value="fungal_TF_MHR"/>
    <property type="match status" value="1"/>
</dbReference>
<evidence type="ECO:0000313" key="16">
    <source>
        <dbReference type="Proteomes" id="UP000053317"/>
    </source>
</evidence>
<dbReference type="GO" id="GO:0003677">
    <property type="term" value="F:DNA binding"/>
    <property type="evidence" value="ECO:0007669"/>
    <property type="project" value="InterPro"/>
</dbReference>
<evidence type="ECO:0000256" key="6">
    <source>
        <dbReference type="ARBA" id="ARBA00023002"/>
    </source>
</evidence>
<dbReference type="Proteomes" id="UP000053317">
    <property type="component" value="Unassembled WGS sequence"/>
</dbReference>
<feature type="region of interest" description="Disordered" evidence="13">
    <location>
        <begin position="1148"/>
        <end position="1207"/>
    </location>
</feature>
<sequence length="1303" mass="145879">MTPHPLQALSVAETKKARDVILQLHPGAIIDFREIYLREPSKVDLLNFLELEHAGKLSVDAPRPQRLARCQYDVIGSDKIPQFHESIVDIEKGERISHEVVSTAHHASLTMREFDVLVDVVSKSDLFKGALSELSLPEGFEVVIEPWPYGGPDEDEENRRYFQGLCFAQDTQTKNPDSNFYAYPLPLIPVMDAHKKEVIRVNKLATGGKGDGLTEKTHSKDIIAHCQPSEYVPELVKGGVRTDLKTLNVIQPDGPSFNVKDDSLVEWQKWRFRVAFNPREGATLHDIHYDGRSVLHRLSISEMTVPYADPRPPFQRKQAFDFGDGGAGNCANNLSLGCDCLGVIKYFDGVIIGPEGKPKISPNVICLHEQDNGIGWKHTNWRTGRAVVTRSRELVVQFIITLANYEYIFAYKLDQAGGITVETRATGIVSVVNIDPGKTSEYGNVVSSGTLAQNHQHVFCIRIDPAIDGAENTVIIEESHRVPMNKDTNPKGNFYQVQQSVVEKSCWIDAAPQHNRIIKMVNRSKKNPVSGKPVAYKFTPSPSQLLLADPESVQSKRALFAHHHVWVTKYKDDELYAGGRFTLQSQKEIDGVADAAAREEAVEDGDVVVWNVFGLTHNPRVEDWPVMPVEIHQLMIRPADFFTANPAIDVPSNKNLESVANCKRPTSAEFGLHDVLSAIIPSDRVGHEDDSDSIPGDATLSKSSPKKTNIEDQTLLDLNRILDLIDAYDDSVGILYPFLDVSALKAFATKAFRNHVLRDSMLLKASNSATTLAWSVQRDIEVVKLVIATALVAEDDSSRLGLRLVDSVEHTIALRIKIVQVDLKEVMIFIILVSGWKNISLPLSLFVQQSLFSFSVGNEVLAWRYIGLTARGCLEMGLHRRKTWDETSENFPGEIDRSWALKMWWSIYVLDRRWSFATGLPLALRDADIDGDLPLPEPLSPYLDCMIKYARIGEQVLDMVGNQAGRKHQASPNDRAMFSFRCQKWLANVPTELQYDRDSPVPSTPHELRQYELRLFLFLNAQHLQISIYRDVLLTSTSIENNFSEASDVITVAKSIIQVLRELDQQSNIYKKRPKLYNTFLLSALATLFLAICHKSSTFGEVCRQEFYAAIDMLKSNDSSKFMSLRTRKLVQAIHRVSSKVYPSRATTAVSNSAREGIPEQDKRKCKSKSPLPSRSVVTQRPTLSPPFFEQFSGQPDPPALNSEGHPQVAFSDLTDFLESIGGTVLSTPTRDHNHSNRIDSFSAIQGNDTASNDTDTVSDQQQIDTGSLNQSGDMTNPGWLNTIDLNIWKDDEYMTQLMADLL</sequence>
<dbReference type="PANTHER" id="PTHR10638">
    <property type="entry name" value="COPPER AMINE OXIDASE"/>
    <property type="match status" value="1"/>
</dbReference>
<comment type="cofactor">
    <cofactor evidence="1">
        <name>Cu cation</name>
        <dbReference type="ChEBI" id="CHEBI:23378"/>
    </cofactor>
</comment>
<protein>
    <recommendedName>
        <fullName evidence="12">Amine oxidase</fullName>
        <ecNumber evidence="12">1.4.3.-</ecNumber>
    </recommendedName>
</protein>
<comment type="subunit">
    <text evidence="3">Homodimer.</text>
</comment>
<dbReference type="FunFam" id="2.70.98.20:FF:000001">
    <property type="entry name" value="Amine oxidase"/>
    <property type="match status" value="1"/>
</dbReference>
<dbReference type="Pfam" id="PF01179">
    <property type="entry name" value="Cu_amine_oxid"/>
    <property type="match status" value="1"/>
</dbReference>
<evidence type="ECO:0000256" key="2">
    <source>
        <dbReference type="ARBA" id="ARBA00007983"/>
    </source>
</evidence>
<dbReference type="GO" id="GO:0008270">
    <property type="term" value="F:zinc ion binding"/>
    <property type="evidence" value="ECO:0007669"/>
    <property type="project" value="InterPro"/>
</dbReference>
<gene>
    <name evidence="15" type="ORF">UCRPC4_g05280</name>
</gene>
<accession>A0A0G2E6U8</accession>
<keyword evidence="5 10" id="KW-0801">TPQ</keyword>
<dbReference type="GO" id="GO:0009308">
    <property type="term" value="P:amine metabolic process"/>
    <property type="evidence" value="ECO:0007669"/>
    <property type="project" value="UniProtKB-UniRule"/>
</dbReference>
<feature type="active site" description="Proton acceptor" evidence="10">
    <location>
        <position position="321"/>
    </location>
</feature>
<keyword evidence="6 12" id="KW-0560">Oxidoreductase</keyword>
<evidence type="ECO:0000256" key="12">
    <source>
        <dbReference type="RuleBase" id="RU000672"/>
    </source>
</evidence>
<feature type="domain" description="Xylanolytic transcriptional activator regulatory" evidence="14">
    <location>
        <begin position="862"/>
        <end position="940"/>
    </location>
</feature>
<keyword evidence="4 12" id="KW-0479">Metal-binding</keyword>
<evidence type="ECO:0000256" key="3">
    <source>
        <dbReference type="ARBA" id="ARBA00011738"/>
    </source>
</evidence>
<dbReference type="EC" id="1.4.3.-" evidence="12"/>
<dbReference type="Gene3D" id="2.70.98.20">
    <property type="entry name" value="Copper amine oxidase, catalytic domain"/>
    <property type="match status" value="1"/>
</dbReference>
<evidence type="ECO:0000256" key="5">
    <source>
        <dbReference type="ARBA" id="ARBA00022772"/>
    </source>
</evidence>
<dbReference type="GO" id="GO:0008131">
    <property type="term" value="F:primary methylamine oxidase activity"/>
    <property type="evidence" value="ECO:0007669"/>
    <property type="project" value="InterPro"/>
</dbReference>
<feature type="region of interest" description="Disordered" evidence="13">
    <location>
        <begin position="1228"/>
        <end position="1258"/>
    </location>
</feature>
<name>A0A0G2E6U8_PHACM</name>
<comment type="similarity">
    <text evidence="2 12">Belongs to the copper/topaquinone oxidase family.</text>
</comment>
<dbReference type="Pfam" id="PF02728">
    <property type="entry name" value="Cu_amine_oxidN3"/>
    <property type="match status" value="1"/>
</dbReference>
<dbReference type="EMBL" id="LCWF01000133">
    <property type="protein sequence ID" value="KKY18076.1"/>
    <property type="molecule type" value="Genomic_DNA"/>
</dbReference>
<keyword evidence="8" id="KW-1015">Disulfide bond</keyword>
<feature type="active site" description="Schiff-base intermediate with substrate; via topaquinone" evidence="10">
    <location>
        <position position="405"/>
    </location>
</feature>
<dbReference type="Gene3D" id="3.10.450.40">
    <property type="match status" value="2"/>
</dbReference>
<dbReference type="SUPFAM" id="SSF49998">
    <property type="entry name" value="Amine oxidase catalytic domain"/>
    <property type="match status" value="1"/>
</dbReference>
<reference evidence="15 16" key="1">
    <citation type="submission" date="2015-05" db="EMBL/GenBank/DDBJ databases">
        <title>Distinctive expansion of gene families associated with plant cell wall degradation and secondary metabolism in the genomes of grapevine trunk pathogens.</title>
        <authorList>
            <person name="Lawrence D.P."/>
            <person name="Travadon R."/>
            <person name="Rolshausen P.E."/>
            <person name="Baumgartner K."/>
        </authorList>
    </citation>
    <scope>NUCLEOTIDE SEQUENCE [LARGE SCALE GENOMIC DNA]</scope>
    <source>
        <strain evidence="15">UCRPC4</strain>
    </source>
</reference>
<keyword evidence="9" id="KW-0539">Nucleus</keyword>
<evidence type="ECO:0000256" key="13">
    <source>
        <dbReference type="SAM" id="MobiDB-lite"/>
    </source>
</evidence>
<evidence type="ECO:0000259" key="14">
    <source>
        <dbReference type="SMART" id="SM00906"/>
    </source>
</evidence>
<feature type="modified residue" description="2',4',5'-topaquinone" evidence="11">
    <location>
        <position position="405"/>
    </location>
</feature>
<dbReference type="InterPro" id="IPR000269">
    <property type="entry name" value="Cu_amine_oxidase"/>
</dbReference>
<reference evidence="15 16" key="2">
    <citation type="submission" date="2015-05" db="EMBL/GenBank/DDBJ databases">
        <authorList>
            <person name="Morales-Cruz A."/>
            <person name="Amrine K.C."/>
            <person name="Cantu D."/>
        </authorList>
    </citation>
    <scope>NUCLEOTIDE SEQUENCE [LARGE SCALE GENOMIC DNA]</scope>
    <source>
        <strain evidence="15">UCRPC4</strain>
    </source>
</reference>
<comment type="caution">
    <text evidence="15">The sequence shown here is derived from an EMBL/GenBank/DDBJ whole genome shotgun (WGS) entry which is preliminary data.</text>
</comment>
<dbReference type="SMART" id="SM00906">
    <property type="entry name" value="Fungal_trans"/>
    <property type="match status" value="1"/>
</dbReference>
<dbReference type="InterPro" id="IPR015798">
    <property type="entry name" value="Cu_amine_oxidase_C"/>
</dbReference>
<dbReference type="OrthoDB" id="5379943at2759"/>
<evidence type="ECO:0000256" key="10">
    <source>
        <dbReference type="PIRSR" id="PIRSR600269-50"/>
    </source>
</evidence>
<dbReference type="InterPro" id="IPR049948">
    <property type="entry name" value="Cu_Am_ox_TPQ-bd"/>
</dbReference>
<evidence type="ECO:0000256" key="1">
    <source>
        <dbReference type="ARBA" id="ARBA00001935"/>
    </source>
</evidence>
<dbReference type="GO" id="GO:0006351">
    <property type="term" value="P:DNA-templated transcription"/>
    <property type="evidence" value="ECO:0007669"/>
    <property type="project" value="InterPro"/>
</dbReference>
<dbReference type="PROSITE" id="PS01164">
    <property type="entry name" value="COPPER_AMINE_OXID_1"/>
    <property type="match status" value="1"/>
</dbReference>
<feature type="compositionally biased region" description="Polar residues" evidence="13">
    <location>
        <begin position="1171"/>
        <end position="1183"/>
    </location>
</feature>
<dbReference type="GO" id="GO:0048038">
    <property type="term" value="F:quinone binding"/>
    <property type="evidence" value="ECO:0007669"/>
    <property type="project" value="InterPro"/>
</dbReference>
<feature type="compositionally biased region" description="Polar residues" evidence="13">
    <location>
        <begin position="1239"/>
        <end position="1258"/>
    </location>
</feature>
<evidence type="ECO:0000313" key="15">
    <source>
        <dbReference type="EMBL" id="KKY18076.1"/>
    </source>
</evidence>
<evidence type="ECO:0000256" key="8">
    <source>
        <dbReference type="ARBA" id="ARBA00023157"/>
    </source>
</evidence>
<dbReference type="InterPro" id="IPR007219">
    <property type="entry name" value="XnlR_reg_dom"/>
</dbReference>
<dbReference type="InterPro" id="IPR015802">
    <property type="entry name" value="Cu_amine_oxidase_N3"/>
</dbReference>
<comment type="cofactor">
    <cofactor evidence="12">
        <name>Cu cation</name>
        <dbReference type="ChEBI" id="CHEBI:23378"/>
    </cofactor>
    <text evidence="12">Contains 1 topaquinone per subunit.</text>
</comment>
<dbReference type="InterPro" id="IPR036460">
    <property type="entry name" value="Cu_amine_oxidase_C_sf"/>
</dbReference>
<evidence type="ECO:0000256" key="11">
    <source>
        <dbReference type="PIRSR" id="PIRSR600269-51"/>
    </source>
</evidence>
<dbReference type="PANTHER" id="PTHR10638:SF91">
    <property type="entry name" value="AMINE OXIDASE"/>
    <property type="match status" value="1"/>
</dbReference>
<feature type="region of interest" description="Disordered" evidence="13">
    <location>
        <begin position="684"/>
        <end position="706"/>
    </location>
</feature>
<dbReference type="SUPFAM" id="SSF54416">
    <property type="entry name" value="Amine oxidase N-terminal region"/>
    <property type="match status" value="2"/>
</dbReference>
<proteinExistence type="inferred from homology"/>
<evidence type="ECO:0000256" key="4">
    <source>
        <dbReference type="ARBA" id="ARBA00022723"/>
    </source>
</evidence>
<evidence type="ECO:0000256" key="9">
    <source>
        <dbReference type="ARBA" id="ARBA00023242"/>
    </source>
</evidence>
<comment type="PTM">
    <text evidence="11 12">Topaquinone (TPQ) is generated by copper-dependent autoxidation of a specific tyrosyl residue.</text>
</comment>